<evidence type="ECO:0000256" key="4">
    <source>
        <dbReference type="RuleBase" id="RU003494"/>
    </source>
</evidence>
<dbReference type="InterPro" id="IPR036249">
    <property type="entry name" value="Thioredoxin-like_sf"/>
</dbReference>
<dbReference type="FunFam" id="1.20.1050.10:FF:000012">
    <property type="entry name" value="Tau class glutathione S-transferase"/>
    <property type="match status" value="1"/>
</dbReference>
<dbReference type="CDD" id="cd03058">
    <property type="entry name" value="GST_N_Tau"/>
    <property type="match status" value="1"/>
</dbReference>
<dbReference type="InterPro" id="IPR004046">
    <property type="entry name" value="GST_C"/>
</dbReference>
<dbReference type="SFLD" id="SFLDG01152">
    <property type="entry name" value="Main.3:_Omega-_and_Tau-like"/>
    <property type="match status" value="1"/>
</dbReference>
<evidence type="ECO:0000256" key="3">
    <source>
        <dbReference type="ARBA" id="ARBA00047960"/>
    </source>
</evidence>
<keyword evidence="8" id="KW-1185">Reference proteome</keyword>
<evidence type="ECO:0000259" key="5">
    <source>
        <dbReference type="PROSITE" id="PS50404"/>
    </source>
</evidence>
<feature type="domain" description="GST N-terminal" evidence="5">
    <location>
        <begin position="4"/>
        <end position="83"/>
    </location>
</feature>
<evidence type="ECO:0000256" key="1">
    <source>
        <dbReference type="ARBA" id="ARBA00012452"/>
    </source>
</evidence>
<dbReference type="InterPro" id="IPR010987">
    <property type="entry name" value="Glutathione-S-Trfase_C-like"/>
</dbReference>
<dbReference type="GO" id="GO:0004364">
    <property type="term" value="F:glutathione transferase activity"/>
    <property type="evidence" value="ECO:0007669"/>
    <property type="project" value="UniProtKB-EC"/>
</dbReference>
<dbReference type="Proteomes" id="UP001603857">
    <property type="component" value="Unassembled WGS sequence"/>
</dbReference>
<dbReference type="AlphaFoldDB" id="A0ABD1MVW8"/>
<dbReference type="SUPFAM" id="SSF52833">
    <property type="entry name" value="Thioredoxin-like"/>
    <property type="match status" value="1"/>
</dbReference>
<comment type="similarity">
    <text evidence="4">Belongs to the GST superfamily.</text>
</comment>
<evidence type="ECO:0000256" key="2">
    <source>
        <dbReference type="ARBA" id="ARBA00022679"/>
    </source>
</evidence>
<comment type="catalytic activity">
    <reaction evidence="3">
        <text>RX + glutathione = an S-substituted glutathione + a halide anion + H(+)</text>
        <dbReference type="Rhea" id="RHEA:16437"/>
        <dbReference type="ChEBI" id="CHEBI:15378"/>
        <dbReference type="ChEBI" id="CHEBI:16042"/>
        <dbReference type="ChEBI" id="CHEBI:17792"/>
        <dbReference type="ChEBI" id="CHEBI:57925"/>
        <dbReference type="ChEBI" id="CHEBI:90779"/>
        <dbReference type="EC" id="2.5.1.18"/>
    </reaction>
</comment>
<dbReference type="InterPro" id="IPR045074">
    <property type="entry name" value="GST_C_Tau"/>
</dbReference>
<evidence type="ECO:0000313" key="7">
    <source>
        <dbReference type="EMBL" id="KAL2339972.1"/>
    </source>
</evidence>
<dbReference type="Pfam" id="PF00043">
    <property type="entry name" value="GST_C"/>
    <property type="match status" value="1"/>
</dbReference>
<evidence type="ECO:0000313" key="8">
    <source>
        <dbReference type="Proteomes" id="UP001603857"/>
    </source>
</evidence>
<accession>A0ABD1MVW8</accession>
<dbReference type="Gene3D" id="1.20.1050.10">
    <property type="match status" value="1"/>
</dbReference>
<dbReference type="PANTHER" id="PTHR11260:SF695">
    <property type="entry name" value="GLUTATHIONE TRANSFERASE"/>
    <property type="match status" value="1"/>
</dbReference>
<name>A0ABD1MVW8_9FABA</name>
<dbReference type="InterPro" id="IPR040079">
    <property type="entry name" value="Glutathione_S-Trfase"/>
</dbReference>
<dbReference type="PROSITE" id="PS50404">
    <property type="entry name" value="GST_NTER"/>
    <property type="match status" value="1"/>
</dbReference>
<dbReference type="Pfam" id="PF02798">
    <property type="entry name" value="GST_N"/>
    <property type="match status" value="1"/>
</dbReference>
<reference evidence="7 8" key="1">
    <citation type="submission" date="2024-08" db="EMBL/GenBank/DDBJ databases">
        <title>Insights into the chromosomal genome structure of Flemingia macrophylla.</title>
        <authorList>
            <person name="Ding Y."/>
            <person name="Zhao Y."/>
            <person name="Bi W."/>
            <person name="Wu M."/>
            <person name="Zhao G."/>
            <person name="Gong Y."/>
            <person name="Li W."/>
            <person name="Zhang P."/>
        </authorList>
    </citation>
    <scope>NUCLEOTIDE SEQUENCE [LARGE SCALE GENOMIC DNA]</scope>
    <source>
        <strain evidence="7">DYQJB</strain>
        <tissue evidence="7">Leaf</tissue>
    </source>
</reference>
<dbReference type="PANTHER" id="PTHR11260">
    <property type="entry name" value="GLUTATHIONE S-TRANSFERASE, GST, SUPERFAMILY, GST DOMAIN CONTAINING"/>
    <property type="match status" value="1"/>
</dbReference>
<feature type="domain" description="GST C-terminal" evidence="6">
    <location>
        <begin position="88"/>
        <end position="219"/>
    </location>
</feature>
<organism evidence="7 8">
    <name type="scientific">Flemingia macrophylla</name>
    <dbReference type="NCBI Taxonomy" id="520843"/>
    <lineage>
        <taxon>Eukaryota</taxon>
        <taxon>Viridiplantae</taxon>
        <taxon>Streptophyta</taxon>
        <taxon>Embryophyta</taxon>
        <taxon>Tracheophyta</taxon>
        <taxon>Spermatophyta</taxon>
        <taxon>Magnoliopsida</taxon>
        <taxon>eudicotyledons</taxon>
        <taxon>Gunneridae</taxon>
        <taxon>Pentapetalae</taxon>
        <taxon>rosids</taxon>
        <taxon>fabids</taxon>
        <taxon>Fabales</taxon>
        <taxon>Fabaceae</taxon>
        <taxon>Papilionoideae</taxon>
        <taxon>50 kb inversion clade</taxon>
        <taxon>NPAAA clade</taxon>
        <taxon>indigoferoid/millettioid clade</taxon>
        <taxon>Phaseoleae</taxon>
        <taxon>Flemingia</taxon>
    </lineage>
</organism>
<comment type="caution">
    <text evidence="7">The sequence shown here is derived from an EMBL/GenBank/DDBJ whole genome shotgun (WGS) entry which is preliminary data.</text>
</comment>
<protein>
    <recommendedName>
        <fullName evidence="1">glutathione transferase</fullName>
        <ecNumber evidence="1">2.5.1.18</ecNumber>
    </recommendedName>
</protein>
<dbReference type="EMBL" id="JBGMDY010000003">
    <property type="protein sequence ID" value="KAL2339972.1"/>
    <property type="molecule type" value="Genomic_DNA"/>
</dbReference>
<dbReference type="FunFam" id="3.40.30.10:FF:000014">
    <property type="entry name" value="Tau class glutathione S-transferase"/>
    <property type="match status" value="1"/>
</dbReference>
<dbReference type="SFLD" id="SFLDG00358">
    <property type="entry name" value="Main_(cytGST)"/>
    <property type="match status" value="1"/>
</dbReference>
<dbReference type="InterPro" id="IPR036282">
    <property type="entry name" value="Glutathione-S-Trfase_C_sf"/>
</dbReference>
<dbReference type="InterPro" id="IPR045073">
    <property type="entry name" value="Omega/Tau-like"/>
</dbReference>
<gene>
    <name evidence="7" type="ORF">Fmac_007912</name>
</gene>
<dbReference type="SFLD" id="SFLDS00019">
    <property type="entry name" value="Glutathione_Transferase_(cytos"/>
    <property type="match status" value="1"/>
</dbReference>
<keyword evidence="2" id="KW-0808">Transferase</keyword>
<dbReference type="CDD" id="cd03185">
    <property type="entry name" value="GST_C_Tau"/>
    <property type="match status" value="1"/>
</dbReference>
<evidence type="ECO:0000259" key="6">
    <source>
        <dbReference type="PROSITE" id="PS50405"/>
    </source>
</evidence>
<dbReference type="Gene3D" id="3.40.30.10">
    <property type="entry name" value="Glutaredoxin"/>
    <property type="match status" value="1"/>
</dbReference>
<dbReference type="EC" id="2.5.1.18" evidence="1"/>
<sequence>MAGESVTLIGLWSSPFVLRVKWALEVKGIEYQYVEEDLSNKSAMLLQYNPVYKKVPVLVHDGKPLAESLVILEYIDETWKQTPLLPHDPYEKAKARFWSRFVDEKCVPALITTFFKGGEEQQKAGQEVRENLKILEGGIEGKHFGGEKIGFVDIAIGWLGYWIPIVEEIVGINLIDKELMPKLDAWFHDFLEHPVIKECIPPRDKLLNHNKASRKVSTSSST</sequence>
<dbReference type="PROSITE" id="PS50405">
    <property type="entry name" value="GST_CTER"/>
    <property type="match status" value="1"/>
</dbReference>
<dbReference type="SUPFAM" id="SSF47616">
    <property type="entry name" value="GST C-terminal domain-like"/>
    <property type="match status" value="1"/>
</dbReference>
<dbReference type="InterPro" id="IPR004045">
    <property type="entry name" value="Glutathione_S-Trfase_N"/>
</dbReference>
<proteinExistence type="inferred from homology"/>